<dbReference type="AlphaFoldDB" id="A0A956SEW0"/>
<protein>
    <submittedName>
        <fullName evidence="10">ABC transporter permease</fullName>
    </submittedName>
</protein>
<evidence type="ECO:0000256" key="2">
    <source>
        <dbReference type="ARBA" id="ARBA00022475"/>
    </source>
</evidence>
<feature type="domain" description="ABC3 transporter permease C-terminal" evidence="8">
    <location>
        <begin position="290"/>
        <end position="403"/>
    </location>
</feature>
<gene>
    <name evidence="10" type="ORF">KDA27_08050</name>
</gene>
<feature type="transmembrane region" description="Helical" evidence="7">
    <location>
        <begin position="28"/>
        <end position="50"/>
    </location>
</feature>
<keyword evidence="2" id="KW-1003">Cell membrane</keyword>
<dbReference type="PANTHER" id="PTHR30572">
    <property type="entry name" value="MEMBRANE COMPONENT OF TRANSPORTER-RELATED"/>
    <property type="match status" value="1"/>
</dbReference>
<proteinExistence type="inferred from homology"/>
<name>A0A956SEW0_UNCEI</name>
<organism evidence="10 11">
    <name type="scientific">Eiseniibacteriota bacterium</name>
    <dbReference type="NCBI Taxonomy" id="2212470"/>
    <lineage>
        <taxon>Bacteria</taxon>
        <taxon>Candidatus Eiseniibacteriota</taxon>
    </lineage>
</organism>
<dbReference type="GO" id="GO:0022857">
    <property type="term" value="F:transmembrane transporter activity"/>
    <property type="evidence" value="ECO:0007669"/>
    <property type="project" value="TreeGrafter"/>
</dbReference>
<feature type="domain" description="MacB-like periplasmic core" evidence="9">
    <location>
        <begin position="26"/>
        <end position="248"/>
    </location>
</feature>
<evidence type="ECO:0000256" key="1">
    <source>
        <dbReference type="ARBA" id="ARBA00004651"/>
    </source>
</evidence>
<dbReference type="Pfam" id="PF02687">
    <property type="entry name" value="FtsX"/>
    <property type="match status" value="1"/>
</dbReference>
<dbReference type="InterPro" id="IPR025857">
    <property type="entry name" value="MacB_PCD"/>
</dbReference>
<dbReference type="PANTHER" id="PTHR30572:SF4">
    <property type="entry name" value="ABC TRANSPORTER PERMEASE YTRF"/>
    <property type="match status" value="1"/>
</dbReference>
<dbReference type="EMBL" id="JAGQHS010000031">
    <property type="protein sequence ID" value="MCA9755738.1"/>
    <property type="molecule type" value="Genomic_DNA"/>
</dbReference>
<comment type="caution">
    <text evidence="10">The sequence shown here is derived from an EMBL/GenBank/DDBJ whole genome shotgun (WGS) entry which is preliminary data.</text>
</comment>
<evidence type="ECO:0000259" key="8">
    <source>
        <dbReference type="Pfam" id="PF02687"/>
    </source>
</evidence>
<dbReference type="InterPro" id="IPR050250">
    <property type="entry name" value="Macrolide_Exporter_MacB"/>
</dbReference>
<dbReference type="Pfam" id="PF12704">
    <property type="entry name" value="MacB_PCD"/>
    <property type="match status" value="1"/>
</dbReference>
<dbReference type="Proteomes" id="UP000739538">
    <property type="component" value="Unassembled WGS sequence"/>
</dbReference>
<comment type="subcellular location">
    <subcellularLocation>
        <location evidence="1">Cell membrane</location>
        <topology evidence="1">Multi-pass membrane protein</topology>
    </subcellularLocation>
</comment>
<evidence type="ECO:0000256" key="7">
    <source>
        <dbReference type="SAM" id="Phobius"/>
    </source>
</evidence>
<evidence type="ECO:0000256" key="3">
    <source>
        <dbReference type="ARBA" id="ARBA00022692"/>
    </source>
</evidence>
<reference evidence="10" key="1">
    <citation type="submission" date="2020-04" db="EMBL/GenBank/DDBJ databases">
        <authorList>
            <person name="Zhang T."/>
        </authorList>
    </citation>
    <scope>NUCLEOTIDE SEQUENCE</scope>
    <source>
        <strain evidence="10">HKST-UBA02</strain>
    </source>
</reference>
<feature type="transmembrane region" description="Helical" evidence="7">
    <location>
        <begin position="335"/>
        <end position="358"/>
    </location>
</feature>
<sequence>MGRRGTLFRENIAMALRNLGAAKMRSSLTILGIVIGVATIIAMVGVISGLGKSIRSQIDSLGTGILYLSKYESGFQTNHERDERRKDFTRDDALAIARLCPSVQRTSAEIKRPGFAELGGKKTSVLGVFGGTETFAETGGWELREGRFLTGYDDSHRADVCVIGAGPAELLFPVGSPLGQWIRVEGRQLQVIGVFEKKGRFLGQSLDDIAVMPLSVAEELYGMRDKVTYIVIQPFGPEYVDEATDEVIELCRRRRGIAAEQENDFDLTSQENLLDLYNQITGVFFLITLIISSIGLLVGGIGVMNMMLVTVRERTREIGIRIAVGARRGDVLGQFLWEAISLSLVGGVLGMLLGYGLAGIVRLASGIPIAVTWPGVLTAIFLSLGVGVFFGIFPAYRASRLDPIDALRYE</sequence>
<comment type="similarity">
    <text evidence="6">Belongs to the ABC-4 integral membrane protein family.</text>
</comment>
<evidence type="ECO:0000256" key="5">
    <source>
        <dbReference type="ARBA" id="ARBA00023136"/>
    </source>
</evidence>
<accession>A0A956SEW0</accession>
<dbReference type="InterPro" id="IPR003838">
    <property type="entry name" value="ABC3_permease_C"/>
</dbReference>
<evidence type="ECO:0000313" key="11">
    <source>
        <dbReference type="Proteomes" id="UP000739538"/>
    </source>
</evidence>
<evidence type="ECO:0000256" key="6">
    <source>
        <dbReference type="ARBA" id="ARBA00038076"/>
    </source>
</evidence>
<keyword evidence="3 7" id="KW-0812">Transmembrane</keyword>
<reference evidence="10" key="2">
    <citation type="journal article" date="2021" name="Microbiome">
        <title>Successional dynamics and alternative stable states in a saline activated sludge microbial community over 9 years.</title>
        <authorList>
            <person name="Wang Y."/>
            <person name="Ye J."/>
            <person name="Ju F."/>
            <person name="Liu L."/>
            <person name="Boyd J.A."/>
            <person name="Deng Y."/>
            <person name="Parks D.H."/>
            <person name="Jiang X."/>
            <person name="Yin X."/>
            <person name="Woodcroft B.J."/>
            <person name="Tyson G.W."/>
            <person name="Hugenholtz P."/>
            <person name="Polz M.F."/>
            <person name="Zhang T."/>
        </authorList>
    </citation>
    <scope>NUCLEOTIDE SEQUENCE</scope>
    <source>
        <strain evidence="10">HKST-UBA02</strain>
    </source>
</reference>
<dbReference type="GO" id="GO:0005886">
    <property type="term" value="C:plasma membrane"/>
    <property type="evidence" value="ECO:0007669"/>
    <property type="project" value="UniProtKB-SubCell"/>
</dbReference>
<feature type="transmembrane region" description="Helical" evidence="7">
    <location>
        <begin position="283"/>
        <end position="311"/>
    </location>
</feature>
<keyword evidence="4 7" id="KW-1133">Transmembrane helix</keyword>
<evidence type="ECO:0000256" key="4">
    <source>
        <dbReference type="ARBA" id="ARBA00022989"/>
    </source>
</evidence>
<evidence type="ECO:0000313" key="10">
    <source>
        <dbReference type="EMBL" id="MCA9755738.1"/>
    </source>
</evidence>
<evidence type="ECO:0000259" key="9">
    <source>
        <dbReference type="Pfam" id="PF12704"/>
    </source>
</evidence>
<feature type="transmembrane region" description="Helical" evidence="7">
    <location>
        <begin position="370"/>
        <end position="393"/>
    </location>
</feature>
<keyword evidence="5 7" id="KW-0472">Membrane</keyword>